<gene>
    <name evidence="1" type="ORF">HannXRQ_Chr12g0366881</name>
</gene>
<evidence type="ECO:0000313" key="2">
    <source>
        <dbReference type="Proteomes" id="UP000215914"/>
    </source>
</evidence>
<organism evidence="1 2">
    <name type="scientific">Helianthus annuus</name>
    <name type="common">Common sunflower</name>
    <dbReference type="NCBI Taxonomy" id="4232"/>
    <lineage>
        <taxon>Eukaryota</taxon>
        <taxon>Viridiplantae</taxon>
        <taxon>Streptophyta</taxon>
        <taxon>Embryophyta</taxon>
        <taxon>Tracheophyta</taxon>
        <taxon>Spermatophyta</taxon>
        <taxon>Magnoliopsida</taxon>
        <taxon>eudicotyledons</taxon>
        <taxon>Gunneridae</taxon>
        <taxon>Pentapetalae</taxon>
        <taxon>asterids</taxon>
        <taxon>campanulids</taxon>
        <taxon>Asterales</taxon>
        <taxon>Asteraceae</taxon>
        <taxon>Asteroideae</taxon>
        <taxon>Heliantheae alliance</taxon>
        <taxon>Heliantheae</taxon>
        <taxon>Helianthus</taxon>
    </lineage>
</organism>
<name>A0A251T2E5_HELAN</name>
<protein>
    <submittedName>
        <fullName evidence="1">Uncharacterized protein</fullName>
    </submittedName>
</protein>
<reference evidence="2" key="1">
    <citation type="journal article" date="2017" name="Nature">
        <title>The sunflower genome provides insights into oil metabolism, flowering and Asterid evolution.</title>
        <authorList>
            <person name="Badouin H."/>
            <person name="Gouzy J."/>
            <person name="Grassa C.J."/>
            <person name="Murat F."/>
            <person name="Staton S.E."/>
            <person name="Cottret L."/>
            <person name="Lelandais-Briere C."/>
            <person name="Owens G.L."/>
            <person name="Carrere S."/>
            <person name="Mayjonade B."/>
            <person name="Legrand L."/>
            <person name="Gill N."/>
            <person name="Kane N.C."/>
            <person name="Bowers J.E."/>
            <person name="Hubner S."/>
            <person name="Bellec A."/>
            <person name="Berard A."/>
            <person name="Berges H."/>
            <person name="Blanchet N."/>
            <person name="Boniface M.C."/>
            <person name="Brunel D."/>
            <person name="Catrice O."/>
            <person name="Chaidir N."/>
            <person name="Claudel C."/>
            <person name="Donnadieu C."/>
            <person name="Faraut T."/>
            <person name="Fievet G."/>
            <person name="Helmstetter N."/>
            <person name="King M."/>
            <person name="Knapp S.J."/>
            <person name="Lai Z."/>
            <person name="Le Paslier M.C."/>
            <person name="Lippi Y."/>
            <person name="Lorenzon L."/>
            <person name="Mandel J.R."/>
            <person name="Marage G."/>
            <person name="Marchand G."/>
            <person name="Marquand E."/>
            <person name="Bret-Mestries E."/>
            <person name="Morien E."/>
            <person name="Nambeesan S."/>
            <person name="Nguyen T."/>
            <person name="Pegot-Espagnet P."/>
            <person name="Pouilly N."/>
            <person name="Raftis F."/>
            <person name="Sallet E."/>
            <person name="Schiex T."/>
            <person name="Thomas J."/>
            <person name="Vandecasteele C."/>
            <person name="Vares D."/>
            <person name="Vear F."/>
            <person name="Vautrin S."/>
            <person name="Crespi M."/>
            <person name="Mangin B."/>
            <person name="Burke J.M."/>
            <person name="Salse J."/>
            <person name="Munos S."/>
            <person name="Vincourt P."/>
            <person name="Rieseberg L.H."/>
            <person name="Langlade N.B."/>
        </authorList>
    </citation>
    <scope>NUCLEOTIDE SEQUENCE [LARGE SCALE GENOMIC DNA]</scope>
    <source>
        <strain evidence="2">cv. SF193</strain>
    </source>
</reference>
<proteinExistence type="predicted"/>
<dbReference type="AlphaFoldDB" id="A0A251T2E5"/>
<keyword evidence="2" id="KW-1185">Reference proteome</keyword>
<evidence type="ECO:0000313" key="1">
    <source>
        <dbReference type="EMBL" id="OTG04842.1"/>
    </source>
</evidence>
<dbReference type="Proteomes" id="UP000215914">
    <property type="component" value="Chromosome 12"/>
</dbReference>
<sequence length="60" mass="7070">MSFLSLSTFKIQNLCHIQNSKFWLRIYNIHQSGSTFKIQTTLSIHLSLKSSLELPWEYLP</sequence>
<dbReference type="InParanoid" id="A0A251T2E5"/>
<dbReference type="EMBL" id="CM007901">
    <property type="protein sequence ID" value="OTG04842.1"/>
    <property type="molecule type" value="Genomic_DNA"/>
</dbReference>
<accession>A0A251T2E5</accession>